<evidence type="ECO:0000313" key="10">
    <source>
        <dbReference type="Proteomes" id="UP000190080"/>
    </source>
</evidence>
<dbReference type="Pfam" id="PF00512">
    <property type="entry name" value="HisKA"/>
    <property type="match status" value="1"/>
</dbReference>
<dbReference type="STRING" id="1450648.CLORY_38640"/>
<reference evidence="9 10" key="1">
    <citation type="submission" date="2017-03" db="EMBL/GenBank/DDBJ databases">
        <title>Genome sequence of Clostridium oryzae DSM 28571.</title>
        <authorList>
            <person name="Poehlein A."/>
            <person name="Daniel R."/>
        </authorList>
    </citation>
    <scope>NUCLEOTIDE SEQUENCE [LARGE SCALE GENOMIC DNA]</scope>
    <source>
        <strain evidence="9 10">DSM 28571</strain>
    </source>
</reference>
<dbReference type="PANTHER" id="PTHR45453">
    <property type="entry name" value="PHOSPHATE REGULON SENSOR PROTEIN PHOR"/>
    <property type="match status" value="1"/>
</dbReference>
<evidence type="ECO:0000256" key="7">
    <source>
        <dbReference type="ARBA" id="ARBA00023012"/>
    </source>
</evidence>
<evidence type="ECO:0000256" key="2">
    <source>
        <dbReference type="ARBA" id="ARBA00004370"/>
    </source>
</evidence>
<gene>
    <name evidence="9" type="primary">phoR_14</name>
    <name evidence="9" type="ORF">CLORY_38640</name>
</gene>
<keyword evidence="4" id="KW-0597">Phosphoprotein</keyword>
<protein>
    <recommendedName>
        <fullName evidence="3">histidine kinase</fullName>
        <ecNumber evidence="3">2.7.13.3</ecNumber>
    </recommendedName>
</protein>
<dbReference type="InterPro" id="IPR005467">
    <property type="entry name" value="His_kinase_dom"/>
</dbReference>
<dbReference type="GO" id="GO:0000155">
    <property type="term" value="F:phosphorelay sensor kinase activity"/>
    <property type="evidence" value="ECO:0007669"/>
    <property type="project" value="InterPro"/>
</dbReference>
<dbReference type="InterPro" id="IPR003594">
    <property type="entry name" value="HATPase_dom"/>
</dbReference>
<dbReference type="Gene3D" id="1.10.287.130">
    <property type="match status" value="1"/>
</dbReference>
<dbReference type="PANTHER" id="PTHR45453:SF1">
    <property type="entry name" value="PHOSPHATE REGULON SENSOR PROTEIN PHOR"/>
    <property type="match status" value="1"/>
</dbReference>
<dbReference type="EMBL" id="MZGV01000069">
    <property type="protein sequence ID" value="OPJ57901.1"/>
    <property type="molecule type" value="Genomic_DNA"/>
</dbReference>
<dbReference type="SUPFAM" id="SSF47384">
    <property type="entry name" value="Homodimeric domain of signal transducing histidine kinase"/>
    <property type="match status" value="1"/>
</dbReference>
<evidence type="ECO:0000256" key="5">
    <source>
        <dbReference type="ARBA" id="ARBA00022679"/>
    </source>
</evidence>
<dbReference type="Gene3D" id="3.30.565.10">
    <property type="entry name" value="Histidine kinase-like ATPase, C-terminal domain"/>
    <property type="match status" value="1"/>
</dbReference>
<comment type="subcellular location">
    <subcellularLocation>
        <location evidence="2">Membrane</location>
    </subcellularLocation>
</comment>
<comment type="catalytic activity">
    <reaction evidence="1">
        <text>ATP + protein L-histidine = ADP + protein N-phospho-L-histidine.</text>
        <dbReference type="EC" id="2.7.13.3"/>
    </reaction>
</comment>
<evidence type="ECO:0000256" key="4">
    <source>
        <dbReference type="ARBA" id="ARBA00022553"/>
    </source>
</evidence>
<dbReference type="AlphaFoldDB" id="A0A1V4ID59"/>
<dbReference type="Proteomes" id="UP000190080">
    <property type="component" value="Unassembled WGS sequence"/>
</dbReference>
<dbReference type="CDD" id="cd00082">
    <property type="entry name" value="HisKA"/>
    <property type="match status" value="1"/>
</dbReference>
<feature type="domain" description="Histidine kinase" evidence="8">
    <location>
        <begin position="89"/>
        <end position="299"/>
    </location>
</feature>
<evidence type="ECO:0000256" key="6">
    <source>
        <dbReference type="ARBA" id="ARBA00022777"/>
    </source>
</evidence>
<dbReference type="RefSeq" id="WP_139376099.1">
    <property type="nucleotide sequence ID" value="NZ_MZGV01000069.1"/>
</dbReference>
<keyword evidence="7" id="KW-0902">Two-component regulatory system</keyword>
<name>A0A1V4ID59_9CLOT</name>
<comment type="caution">
    <text evidence="9">The sequence shown here is derived from an EMBL/GenBank/DDBJ whole genome shotgun (WGS) entry which is preliminary data.</text>
</comment>
<dbReference type="Pfam" id="PF02518">
    <property type="entry name" value="HATPase_c"/>
    <property type="match status" value="1"/>
</dbReference>
<dbReference type="InterPro" id="IPR004358">
    <property type="entry name" value="Sig_transdc_His_kin-like_C"/>
</dbReference>
<dbReference type="PROSITE" id="PS50109">
    <property type="entry name" value="HIS_KIN"/>
    <property type="match status" value="1"/>
</dbReference>
<dbReference type="SMART" id="SM00387">
    <property type="entry name" value="HATPase_c"/>
    <property type="match status" value="1"/>
</dbReference>
<dbReference type="InterPro" id="IPR050351">
    <property type="entry name" value="BphY/WalK/GraS-like"/>
</dbReference>
<proteinExistence type="predicted"/>
<sequence>MEKLLLILALLLIFIFLSLYLILQSSIKNLYLQLKNINSRETNASLLLSSSSKYLRKLTLEINKCIDKKSNTEMKYKKMDRELKDSIANISHDLRTPLTSIMGYIYLLDNPQTSEEEKVEYLNIIKSRTETLKSLISDFYDISRLESSDYSLELTSVNIENILSEILASYYNDFVTKCIEPYVRIDEHAFMVLADESSVKRIFSNLIQNILRYGKSNVSITLKQYNGYILTTFANDAPNLDEDLASKIFERFFTVDSSRSDGSTGLGLAITKKLVETMGHTISSKFEEGVLSISVKWKI</sequence>
<dbReference type="PRINTS" id="PR00344">
    <property type="entry name" value="BCTRLSENSOR"/>
</dbReference>
<dbReference type="GO" id="GO:0004721">
    <property type="term" value="F:phosphoprotein phosphatase activity"/>
    <property type="evidence" value="ECO:0007669"/>
    <property type="project" value="TreeGrafter"/>
</dbReference>
<dbReference type="SMART" id="SM00388">
    <property type="entry name" value="HisKA"/>
    <property type="match status" value="1"/>
</dbReference>
<organism evidence="9 10">
    <name type="scientific">Clostridium oryzae</name>
    <dbReference type="NCBI Taxonomy" id="1450648"/>
    <lineage>
        <taxon>Bacteria</taxon>
        <taxon>Bacillati</taxon>
        <taxon>Bacillota</taxon>
        <taxon>Clostridia</taxon>
        <taxon>Eubacteriales</taxon>
        <taxon>Clostridiaceae</taxon>
        <taxon>Clostridium</taxon>
    </lineage>
</organism>
<dbReference type="GO" id="GO:0005886">
    <property type="term" value="C:plasma membrane"/>
    <property type="evidence" value="ECO:0007669"/>
    <property type="project" value="TreeGrafter"/>
</dbReference>
<evidence type="ECO:0000259" key="8">
    <source>
        <dbReference type="PROSITE" id="PS50109"/>
    </source>
</evidence>
<evidence type="ECO:0000256" key="1">
    <source>
        <dbReference type="ARBA" id="ARBA00000085"/>
    </source>
</evidence>
<keyword evidence="6" id="KW-0418">Kinase</keyword>
<dbReference type="OrthoDB" id="9792991at2"/>
<evidence type="ECO:0000313" key="9">
    <source>
        <dbReference type="EMBL" id="OPJ57901.1"/>
    </source>
</evidence>
<dbReference type="EC" id="2.7.13.3" evidence="3"/>
<dbReference type="GO" id="GO:0016036">
    <property type="term" value="P:cellular response to phosphate starvation"/>
    <property type="evidence" value="ECO:0007669"/>
    <property type="project" value="TreeGrafter"/>
</dbReference>
<evidence type="ECO:0000256" key="3">
    <source>
        <dbReference type="ARBA" id="ARBA00012438"/>
    </source>
</evidence>
<dbReference type="InterPro" id="IPR036890">
    <property type="entry name" value="HATPase_C_sf"/>
</dbReference>
<dbReference type="SUPFAM" id="SSF55874">
    <property type="entry name" value="ATPase domain of HSP90 chaperone/DNA topoisomerase II/histidine kinase"/>
    <property type="match status" value="1"/>
</dbReference>
<accession>A0A1V4ID59</accession>
<dbReference type="CDD" id="cd00075">
    <property type="entry name" value="HATPase"/>
    <property type="match status" value="1"/>
</dbReference>
<keyword evidence="10" id="KW-1185">Reference proteome</keyword>
<dbReference type="InterPro" id="IPR036097">
    <property type="entry name" value="HisK_dim/P_sf"/>
</dbReference>
<keyword evidence="5 9" id="KW-0808">Transferase</keyword>
<dbReference type="InterPro" id="IPR003661">
    <property type="entry name" value="HisK_dim/P_dom"/>
</dbReference>